<dbReference type="InterPro" id="IPR039104">
    <property type="entry name" value="6PGL"/>
</dbReference>
<dbReference type="EC" id="3.1.1.31" evidence="5 7"/>
<evidence type="ECO:0000256" key="1">
    <source>
        <dbReference type="ARBA" id="ARBA00000832"/>
    </source>
</evidence>
<dbReference type="NCBIfam" id="TIGR01198">
    <property type="entry name" value="pgl"/>
    <property type="match status" value="1"/>
</dbReference>
<dbReference type="GO" id="GO:0017057">
    <property type="term" value="F:6-phosphogluconolactonase activity"/>
    <property type="evidence" value="ECO:0007669"/>
    <property type="project" value="UniProtKB-UniRule"/>
</dbReference>
<dbReference type="CDD" id="cd01400">
    <property type="entry name" value="6PGL"/>
    <property type="match status" value="1"/>
</dbReference>
<accession>A0A1H6SMW4</accession>
<dbReference type="PANTHER" id="PTHR11054:SF0">
    <property type="entry name" value="6-PHOSPHOGLUCONOLACTONASE"/>
    <property type="match status" value="1"/>
</dbReference>
<keyword evidence="7" id="KW-0378">Hydrolase</keyword>
<comment type="function">
    <text evidence="2 7">Hydrolysis of 6-phosphogluconolactone to 6-phosphogluconate.</text>
</comment>
<reference evidence="9 10" key="1">
    <citation type="submission" date="2016-10" db="EMBL/GenBank/DDBJ databases">
        <authorList>
            <person name="de Groot N.N."/>
        </authorList>
    </citation>
    <scope>NUCLEOTIDE SEQUENCE [LARGE SCALE GENOMIC DNA]</scope>
    <source>
        <strain evidence="9 10">DSM 26515</strain>
    </source>
</reference>
<comment type="pathway">
    <text evidence="3 7">Carbohydrate degradation; pentose phosphate pathway; D-ribulose 5-phosphate from D-glucose 6-phosphate (oxidative stage): step 2/3.</text>
</comment>
<dbReference type="SUPFAM" id="SSF100950">
    <property type="entry name" value="NagB/RpiA/CoA transferase-like"/>
    <property type="match status" value="1"/>
</dbReference>
<dbReference type="PANTHER" id="PTHR11054">
    <property type="entry name" value="6-PHOSPHOGLUCONOLACTONASE"/>
    <property type="match status" value="1"/>
</dbReference>
<dbReference type="InterPro" id="IPR037171">
    <property type="entry name" value="NagB/RpiA_transferase-like"/>
</dbReference>
<dbReference type="GO" id="GO:0005975">
    <property type="term" value="P:carbohydrate metabolic process"/>
    <property type="evidence" value="ECO:0007669"/>
    <property type="project" value="UniProtKB-UniRule"/>
</dbReference>
<sequence>MTTSLNLTIYDFTDSHALATALAARVADRLRAGLLERGFAVLAVSGGRTPLQFFDLLARATLDWSKVQVTLVDERWVDERDPRSNARMVREHLLQAAAASARFAPLYTGAATPEEGQAEAARRVHALPLPFDAVMLGMGPDGHTASFFPGGDQLAAALDPNLPTGVLPMRAPGAGEPRITLTLPTLLQTRHLFLHIEGEDKREVLARARLGLGEAAHYPVRAVLERSPVPVDVYWCP</sequence>
<evidence type="ECO:0000256" key="3">
    <source>
        <dbReference type="ARBA" id="ARBA00004961"/>
    </source>
</evidence>
<name>A0A1H6SMW4_9GAMM</name>
<proteinExistence type="inferred from homology"/>
<keyword evidence="10" id="KW-1185">Reference proteome</keyword>
<dbReference type="Pfam" id="PF01182">
    <property type="entry name" value="Glucosamine_iso"/>
    <property type="match status" value="1"/>
</dbReference>
<protein>
    <recommendedName>
        <fullName evidence="6 7">6-phosphogluconolactonase</fullName>
        <shortName evidence="7">6PGL</shortName>
        <ecNumber evidence="5 7">3.1.1.31</ecNumber>
    </recommendedName>
</protein>
<dbReference type="AlphaFoldDB" id="A0A1H6SMW4"/>
<dbReference type="Gene3D" id="3.40.50.1360">
    <property type="match status" value="1"/>
</dbReference>
<evidence type="ECO:0000259" key="8">
    <source>
        <dbReference type="Pfam" id="PF01182"/>
    </source>
</evidence>
<organism evidence="9 10">
    <name type="scientific">Frateuria terrea</name>
    <dbReference type="NCBI Taxonomy" id="529704"/>
    <lineage>
        <taxon>Bacteria</taxon>
        <taxon>Pseudomonadati</taxon>
        <taxon>Pseudomonadota</taxon>
        <taxon>Gammaproteobacteria</taxon>
        <taxon>Lysobacterales</taxon>
        <taxon>Rhodanobacteraceae</taxon>
        <taxon>Frateuria</taxon>
    </lineage>
</organism>
<dbReference type="GO" id="GO:0006098">
    <property type="term" value="P:pentose-phosphate shunt"/>
    <property type="evidence" value="ECO:0007669"/>
    <property type="project" value="UniProtKB-UniPathway"/>
</dbReference>
<comment type="similarity">
    <text evidence="4 7">Belongs to the glucosamine/galactosamine-6-phosphate isomerase family. 6-phosphogluconolactonase subfamily.</text>
</comment>
<dbReference type="Proteomes" id="UP000199420">
    <property type="component" value="Unassembled WGS sequence"/>
</dbReference>
<dbReference type="UniPathway" id="UPA00115">
    <property type="reaction ID" value="UER00409"/>
</dbReference>
<dbReference type="EMBL" id="FNYC01000002">
    <property type="protein sequence ID" value="SEI69269.1"/>
    <property type="molecule type" value="Genomic_DNA"/>
</dbReference>
<dbReference type="RefSeq" id="WP_091335257.1">
    <property type="nucleotide sequence ID" value="NZ_FNYC01000002.1"/>
</dbReference>
<gene>
    <name evidence="7" type="primary">pgl</name>
    <name evidence="9" type="ORF">SAMN04487997_1480</name>
</gene>
<feature type="domain" description="Glucosamine/galactosamine-6-phosphate isomerase" evidence="8">
    <location>
        <begin position="14"/>
        <end position="226"/>
    </location>
</feature>
<dbReference type="OrthoDB" id="9810967at2"/>
<evidence type="ECO:0000256" key="5">
    <source>
        <dbReference type="ARBA" id="ARBA00013198"/>
    </source>
</evidence>
<evidence type="ECO:0000256" key="4">
    <source>
        <dbReference type="ARBA" id="ARBA00010662"/>
    </source>
</evidence>
<dbReference type="InterPro" id="IPR006148">
    <property type="entry name" value="Glc/Gal-6P_isomerase"/>
</dbReference>
<dbReference type="STRING" id="529704.SAMN02927913_1395"/>
<evidence type="ECO:0000256" key="7">
    <source>
        <dbReference type="RuleBase" id="RU365095"/>
    </source>
</evidence>
<evidence type="ECO:0000313" key="10">
    <source>
        <dbReference type="Proteomes" id="UP000199420"/>
    </source>
</evidence>
<dbReference type="InterPro" id="IPR005900">
    <property type="entry name" value="6-phosphogluconolactonase_DevB"/>
</dbReference>
<evidence type="ECO:0000313" key="9">
    <source>
        <dbReference type="EMBL" id="SEI69269.1"/>
    </source>
</evidence>
<evidence type="ECO:0000256" key="6">
    <source>
        <dbReference type="ARBA" id="ARBA00020337"/>
    </source>
</evidence>
<comment type="catalytic activity">
    <reaction evidence="1 7">
        <text>6-phospho-D-glucono-1,5-lactone + H2O = 6-phospho-D-gluconate + H(+)</text>
        <dbReference type="Rhea" id="RHEA:12556"/>
        <dbReference type="ChEBI" id="CHEBI:15377"/>
        <dbReference type="ChEBI" id="CHEBI:15378"/>
        <dbReference type="ChEBI" id="CHEBI:57955"/>
        <dbReference type="ChEBI" id="CHEBI:58759"/>
        <dbReference type="EC" id="3.1.1.31"/>
    </reaction>
</comment>
<evidence type="ECO:0000256" key="2">
    <source>
        <dbReference type="ARBA" id="ARBA00002681"/>
    </source>
</evidence>